<comment type="caution">
    <text evidence="1">The sequence shown here is derived from an EMBL/GenBank/DDBJ whole genome shotgun (WGS) entry which is preliminary data.</text>
</comment>
<protein>
    <submittedName>
        <fullName evidence="1">Uncharacterized protein</fullName>
    </submittedName>
</protein>
<accession>M0EZN0</accession>
<evidence type="ECO:0000313" key="1">
    <source>
        <dbReference type="EMBL" id="ELZ52352.1"/>
    </source>
</evidence>
<sequence>MQMLDSVYRRIFGCCGKILEKGVTEEFVEALVVDLTWIVYIRFKPIKCHRIWLFVTDCTTQLRDRNRFLVKLARYLIERGRI</sequence>
<dbReference type="EMBL" id="AOJM01000023">
    <property type="protein sequence ID" value="ELZ52352.1"/>
    <property type="molecule type" value="Genomic_DNA"/>
</dbReference>
<organism evidence="1 2">
    <name type="scientific">Halorubrum distributum JCM 9100</name>
    <dbReference type="NCBI Taxonomy" id="1227467"/>
    <lineage>
        <taxon>Archaea</taxon>
        <taxon>Methanobacteriati</taxon>
        <taxon>Methanobacteriota</taxon>
        <taxon>Stenosarchaea group</taxon>
        <taxon>Halobacteria</taxon>
        <taxon>Halobacteriales</taxon>
        <taxon>Haloferacaceae</taxon>
        <taxon>Halorubrum</taxon>
        <taxon>Halorubrum distributum group</taxon>
    </lineage>
</organism>
<proteinExistence type="predicted"/>
<dbReference type="AlphaFoldDB" id="M0EZN0"/>
<gene>
    <name evidence="1" type="ORF">C465_02041</name>
</gene>
<reference evidence="1 2" key="1">
    <citation type="journal article" date="2014" name="PLoS Genet.">
        <title>Phylogenetically driven sequencing of extremely halophilic archaea reveals strategies for static and dynamic osmo-response.</title>
        <authorList>
            <person name="Becker E.A."/>
            <person name="Seitzer P.M."/>
            <person name="Tritt A."/>
            <person name="Larsen D."/>
            <person name="Krusor M."/>
            <person name="Yao A.I."/>
            <person name="Wu D."/>
            <person name="Madern D."/>
            <person name="Eisen J.A."/>
            <person name="Darling A.E."/>
            <person name="Facciotti M.T."/>
        </authorList>
    </citation>
    <scope>NUCLEOTIDE SEQUENCE [LARGE SCALE GENOMIC DNA]</scope>
    <source>
        <strain evidence="1 2">JCM 9100</strain>
    </source>
</reference>
<evidence type="ECO:0000313" key="2">
    <source>
        <dbReference type="Proteomes" id="UP000011526"/>
    </source>
</evidence>
<name>M0EZN0_9EURY</name>
<keyword evidence="2" id="KW-1185">Reference proteome</keyword>
<dbReference type="Proteomes" id="UP000011526">
    <property type="component" value="Unassembled WGS sequence"/>
</dbReference>